<evidence type="ECO:0000313" key="1">
    <source>
        <dbReference type="Proteomes" id="UP000504603"/>
    </source>
</evidence>
<gene>
    <name evidence="2" type="primary">LOC111018717</name>
</gene>
<keyword evidence="1" id="KW-1185">Reference proteome</keyword>
<dbReference type="KEGG" id="mcha:111018717"/>
<dbReference type="Proteomes" id="UP000504603">
    <property type="component" value="Unplaced"/>
</dbReference>
<dbReference type="AlphaFoldDB" id="A0A6J1DB80"/>
<dbReference type="Gene3D" id="3.40.50.150">
    <property type="entry name" value="Vaccinia Virus protein VP39"/>
    <property type="match status" value="1"/>
</dbReference>
<name>A0A6J1DB80_MOMCH</name>
<protein>
    <submittedName>
        <fullName evidence="2">Uncharacterized protein LOC111018717</fullName>
    </submittedName>
</protein>
<organism evidence="1 2">
    <name type="scientific">Momordica charantia</name>
    <name type="common">Bitter gourd</name>
    <name type="synonym">Balsam pear</name>
    <dbReference type="NCBI Taxonomy" id="3673"/>
    <lineage>
        <taxon>Eukaryota</taxon>
        <taxon>Viridiplantae</taxon>
        <taxon>Streptophyta</taxon>
        <taxon>Embryophyta</taxon>
        <taxon>Tracheophyta</taxon>
        <taxon>Spermatophyta</taxon>
        <taxon>Magnoliopsida</taxon>
        <taxon>eudicotyledons</taxon>
        <taxon>Gunneridae</taxon>
        <taxon>Pentapetalae</taxon>
        <taxon>rosids</taxon>
        <taxon>fabids</taxon>
        <taxon>Cucurbitales</taxon>
        <taxon>Cucurbitaceae</taxon>
        <taxon>Momordiceae</taxon>
        <taxon>Momordica</taxon>
    </lineage>
</organism>
<dbReference type="RefSeq" id="XP_022150622.1">
    <property type="nucleotide sequence ID" value="XM_022294930.1"/>
</dbReference>
<dbReference type="InterPro" id="IPR029063">
    <property type="entry name" value="SAM-dependent_MTases_sf"/>
</dbReference>
<sequence length="190" mass="21312">MKHERVRYLHLPASTTEDEMVKSIGAENAVDLIVSAEAVHWFDLPKFYAVATRLLRKPGGIIAVWGYYYISLNAAFDAAMNRLTEATLPFWDQKVKEYVLNGYRTLPFPFESVGIGSEGEPVALEMAQQFSFEGMLKYLKSMGPVIVAKENGVDVMCEEMVRDLREAWGGGDLVRTVVYKCFMVAGKVKA</sequence>
<accession>A0A6J1DB80</accession>
<dbReference type="OrthoDB" id="10027013at2759"/>
<evidence type="ECO:0000313" key="2">
    <source>
        <dbReference type="RefSeq" id="XP_022150622.1"/>
    </source>
</evidence>
<dbReference type="SUPFAM" id="SSF53335">
    <property type="entry name" value="S-adenosyl-L-methionine-dependent methyltransferases"/>
    <property type="match status" value="1"/>
</dbReference>
<dbReference type="PANTHER" id="PTHR44575:SF7">
    <property type="entry name" value="METHYLTRANSFERASE TYPE 11 DOMAIN-CONTAINING PROTEIN"/>
    <property type="match status" value="1"/>
</dbReference>
<proteinExistence type="predicted"/>
<reference evidence="2" key="1">
    <citation type="submission" date="2025-08" db="UniProtKB">
        <authorList>
            <consortium name="RefSeq"/>
        </authorList>
    </citation>
    <scope>IDENTIFICATION</scope>
</reference>
<dbReference type="GeneID" id="111018717"/>
<dbReference type="PANTHER" id="PTHR44575">
    <property type="entry name" value="OS01G0589200 PROTEIN"/>
    <property type="match status" value="1"/>
</dbReference>